<dbReference type="InterPro" id="IPR020568">
    <property type="entry name" value="Ribosomal_Su5_D2-typ_SF"/>
</dbReference>
<keyword evidence="5" id="KW-0271">Exosome</keyword>
<dbReference type="InterPro" id="IPR036345">
    <property type="entry name" value="ExoRNase_PH_dom2_sf"/>
</dbReference>
<proteinExistence type="inferred from homology"/>
<accession>A0A2V3IL73</accession>
<dbReference type="STRING" id="448386.A0A2V3IL73"/>
<dbReference type="GO" id="GO:0003723">
    <property type="term" value="F:RNA binding"/>
    <property type="evidence" value="ECO:0007669"/>
    <property type="project" value="TreeGrafter"/>
</dbReference>
<name>A0A2V3IL73_9FLOR</name>
<sequence>MAPPPKRGRGGGARGLEYISLDGLRVDGRLHTEVRKIRCSLGTLSRADGSAYYEQGNTRVLAAVYGPREPTGRDFEHDKAIVKCEFSTAMFASTARRRTWKGDRKSTAAAIVVQRLFEGVILLAEYPRCQIDIYVQVLQNDGGTLVAAVNAACLALINAGVAMSDYVVACSVGYVDNTFVADPNSLESGSDRPELTLAITPHSGKICSCQLVSKLADDASFESAMQYATAGAKQIFQVLEYEVKKYSLGLLDSRGMVAL</sequence>
<dbReference type="Proteomes" id="UP000247409">
    <property type="component" value="Unassembled WGS sequence"/>
</dbReference>
<keyword evidence="9" id="KW-1185">Reference proteome</keyword>
<evidence type="ECO:0000256" key="4">
    <source>
        <dbReference type="ARBA" id="ARBA00022490"/>
    </source>
</evidence>
<feature type="domain" description="Exoribonuclease phosphorolytic" evidence="7">
    <location>
        <begin position="165"/>
        <end position="230"/>
    </location>
</feature>
<dbReference type="FunFam" id="3.30.230.70:FF:000004">
    <property type="entry name" value="Exosome complex component Rrp41"/>
    <property type="match status" value="1"/>
</dbReference>
<evidence type="ECO:0000256" key="5">
    <source>
        <dbReference type="ARBA" id="ARBA00022835"/>
    </source>
</evidence>
<dbReference type="GO" id="GO:0000176">
    <property type="term" value="C:nuclear exosome (RNase complex)"/>
    <property type="evidence" value="ECO:0007669"/>
    <property type="project" value="TreeGrafter"/>
</dbReference>
<comment type="subcellular location">
    <subcellularLocation>
        <location evidence="1">Cytoplasm</location>
    </subcellularLocation>
    <subcellularLocation>
        <location evidence="2">Nucleus</location>
        <location evidence="2">Nucleolus</location>
    </subcellularLocation>
</comment>
<evidence type="ECO:0000256" key="1">
    <source>
        <dbReference type="ARBA" id="ARBA00004496"/>
    </source>
</evidence>
<dbReference type="GO" id="GO:0000177">
    <property type="term" value="C:cytoplasmic exosome (RNase complex)"/>
    <property type="evidence" value="ECO:0007669"/>
    <property type="project" value="TreeGrafter"/>
</dbReference>
<evidence type="ECO:0000313" key="8">
    <source>
        <dbReference type="EMBL" id="PXF42834.1"/>
    </source>
</evidence>
<dbReference type="Pfam" id="PF03725">
    <property type="entry name" value="RNase_PH_C"/>
    <property type="match status" value="1"/>
</dbReference>
<comment type="caution">
    <text evidence="8">The sequence shown here is derived from an EMBL/GenBank/DDBJ whole genome shotgun (WGS) entry which is preliminary data.</text>
</comment>
<protein>
    <submittedName>
        <fullName evidence="8">Exosome complex component RRP41</fullName>
    </submittedName>
</protein>
<dbReference type="InterPro" id="IPR050080">
    <property type="entry name" value="RNase_PH"/>
</dbReference>
<evidence type="ECO:0000259" key="6">
    <source>
        <dbReference type="Pfam" id="PF01138"/>
    </source>
</evidence>
<dbReference type="Gene3D" id="3.30.230.70">
    <property type="entry name" value="GHMP Kinase, N-terminal domain"/>
    <property type="match status" value="1"/>
</dbReference>
<gene>
    <name evidence="8" type="ORF">BWQ96_07428</name>
</gene>
<keyword evidence="4" id="KW-0963">Cytoplasm</keyword>
<dbReference type="PANTHER" id="PTHR11953:SF0">
    <property type="entry name" value="EXOSOME COMPLEX COMPONENT RRP41"/>
    <property type="match status" value="1"/>
</dbReference>
<dbReference type="InterPro" id="IPR027408">
    <property type="entry name" value="PNPase/RNase_PH_dom_sf"/>
</dbReference>
<dbReference type="GO" id="GO:0071051">
    <property type="term" value="P:poly(A)-dependent snoRNA 3'-end processing"/>
    <property type="evidence" value="ECO:0007669"/>
    <property type="project" value="TreeGrafter"/>
</dbReference>
<dbReference type="SUPFAM" id="SSF54211">
    <property type="entry name" value="Ribosomal protein S5 domain 2-like"/>
    <property type="match status" value="1"/>
</dbReference>
<organism evidence="8 9">
    <name type="scientific">Gracilariopsis chorda</name>
    <dbReference type="NCBI Taxonomy" id="448386"/>
    <lineage>
        <taxon>Eukaryota</taxon>
        <taxon>Rhodophyta</taxon>
        <taxon>Florideophyceae</taxon>
        <taxon>Rhodymeniophycidae</taxon>
        <taxon>Gracilariales</taxon>
        <taxon>Gracilariaceae</taxon>
        <taxon>Gracilariopsis</taxon>
    </lineage>
</organism>
<dbReference type="EMBL" id="NBIV01000148">
    <property type="protein sequence ID" value="PXF42834.1"/>
    <property type="molecule type" value="Genomic_DNA"/>
</dbReference>
<evidence type="ECO:0000259" key="7">
    <source>
        <dbReference type="Pfam" id="PF03725"/>
    </source>
</evidence>
<dbReference type="GO" id="GO:0034475">
    <property type="term" value="P:U4 snRNA 3'-end processing"/>
    <property type="evidence" value="ECO:0007669"/>
    <property type="project" value="TreeGrafter"/>
</dbReference>
<evidence type="ECO:0000256" key="3">
    <source>
        <dbReference type="ARBA" id="ARBA00006678"/>
    </source>
</evidence>
<dbReference type="PANTHER" id="PTHR11953">
    <property type="entry name" value="EXOSOME COMPLEX COMPONENT"/>
    <property type="match status" value="1"/>
</dbReference>
<dbReference type="GO" id="GO:0016075">
    <property type="term" value="P:rRNA catabolic process"/>
    <property type="evidence" value="ECO:0007669"/>
    <property type="project" value="TreeGrafter"/>
</dbReference>
<dbReference type="InterPro" id="IPR015847">
    <property type="entry name" value="ExoRNase_PH_dom2"/>
</dbReference>
<dbReference type="InterPro" id="IPR001247">
    <property type="entry name" value="ExoRNase_PH_dom1"/>
</dbReference>
<reference evidence="8 9" key="1">
    <citation type="journal article" date="2018" name="Mol. Biol. Evol.">
        <title>Analysis of the draft genome of the red seaweed Gracilariopsis chorda provides insights into genome size evolution in Rhodophyta.</title>
        <authorList>
            <person name="Lee J."/>
            <person name="Yang E.C."/>
            <person name="Graf L."/>
            <person name="Yang J.H."/>
            <person name="Qiu H."/>
            <person name="Zel Zion U."/>
            <person name="Chan C.X."/>
            <person name="Stephens T.G."/>
            <person name="Weber A.P.M."/>
            <person name="Boo G.H."/>
            <person name="Boo S.M."/>
            <person name="Kim K.M."/>
            <person name="Shin Y."/>
            <person name="Jung M."/>
            <person name="Lee S.J."/>
            <person name="Yim H.S."/>
            <person name="Lee J.H."/>
            <person name="Bhattacharya D."/>
            <person name="Yoon H.S."/>
        </authorList>
    </citation>
    <scope>NUCLEOTIDE SEQUENCE [LARGE SCALE GENOMIC DNA]</scope>
    <source>
        <strain evidence="8 9">SKKU-2015</strain>
        <tissue evidence="8">Whole body</tissue>
    </source>
</reference>
<feature type="domain" description="Exoribonuclease phosphorolytic" evidence="6">
    <location>
        <begin position="33"/>
        <end position="161"/>
    </location>
</feature>
<dbReference type="AlphaFoldDB" id="A0A2V3IL73"/>
<evidence type="ECO:0000313" key="9">
    <source>
        <dbReference type="Proteomes" id="UP000247409"/>
    </source>
</evidence>
<dbReference type="OrthoDB" id="1376at2759"/>
<comment type="similarity">
    <text evidence="3">Belongs to the RNase PH family.</text>
</comment>
<dbReference type="SUPFAM" id="SSF55666">
    <property type="entry name" value="Ribonuclease PH domain 2-like"/>
    <property type="match status" value="1"/>
</dbReference>
<dbReference type="CDD" id="cd11370">
    <property type="entry name" value="RNase_PH_RRP41"/>
    <property type="match status" value="1"/>
</dbReference>
<dbReference type="GO" id="GO:0071028">
    <property type="term" value="P:nuclear mRNA surveillance"/>
    <property type="evidence" value="ECO:0007669"/>
    <property type="project" value="TreeGrafter"/>
</dbReference>
<dbReference type="Pfam" id="PF01138">
    <property type="entry name" value="RNase_PH"/>
    <property type="match status" value="1"/>
</dbReference>
<dbReference type="GO" id="GO:0005730">
    <property type="term" value="C:nucleolus"/>
    <property type="evidence" value="ECO:0007669"/>
    <property type="project" value="UniProtKB-SubCell"/>
</dbReference>
<evidence type="ECO:0000256" key="2">
    <source>
        <dbReference type="ARBA" id="ARBA00004604"/>
    </source>
</evidence>